<evidence type="ECO:0008006" key="4">
    <source>
        <dbReference type="Google" id="ProtNLM"/>
    </source>
</evidence>
<keyword evidence="3" id="KW-1185">Reference proteome</keyword>
<feature type="transmembrane region" description="Helical" evidence="1">
    <location>
        <begin position="43"/>
        <end position="65"/>
    </location>
</feature>
<comment type="caution">
    <text evidence="2">The sequence shown here is derived from an EMBL/GenBank/DDBJ whole genome shotgun (WGS) entry which is preliminary data.</text>
</comment>
<dbReference type="Proteomes" id="UP000766336">
    <property type="component" value="Unassembled WGS sequence"/>
</dbReference>
<dbReference type="RefSeq" id="WP_213671336.1">
    <property type="nucleotide sequence ID" value="NZ_JAHCDA010000003.1"/>
</dbReference>
<accession>A0ABS5QG32</accession>
<evidence type="ECO:0000313" key="3">
    <source>
        <dbReference type="Proteomes" id="UP000766336"/>
    </source>
</evidence>
<dbReference type="EMBL" id="JAHCDA010000003">
    <property type="protein sequence ID" value="MBS7812644.1"/>
    <property type="molecule type" value="Genomic_DNA"/>
</dbReference>
<keyword evidence="1" id="KW-1133">Transmembrane helix</keyword>
<keyword evidence="1" id="KW-0472">Membrane</keyword>
<reference evidence="2 3" key="1">
    <citation type="submission" date="2021-05" db="EMBL/GenBank/DDBJ databases">
        <title>Roseococcus sp. XZZS9, whole genome shotgun sequencing project.</title>
        <authorList>
            <person name="Zhao G."/>
            <person name="Shen L."/>
        </authorList>
    </citation>
    <scope>NUCLEOTIDE SEQUENCE [LARGE SCALE GENOMIC DNA]</scope>
    <source>
        <strain evidence="2 3">XZZS9</strain>
    </source>
</reference>
<evidence type="ECO:0000313" key="2">
    <source>
        <dbReference type="EMBL" id="MBS7812644.1"/>
    </source>
</evidence>
<feature type="transmembrane region" description="Helical" evidence="1">
    <location>
        <begin position="103"/>
        <end position="124"/>
    </location>
</feature>
<feature type="transmembrane region" description="Helical" evidence="1">
    <location>
        <begin position="156"/>
        <end position="174"/>
    </location>
</feature>
<feature type="transmembrane region" description="Helical" evidence="1">
    <location>
        <begin position="77"/>
        <end position="97"/>
    </location>
</feature>
<keyword evidence="1" id="KW-0812">Transmembrane</keyword>
<protein>
    <recommendedName>
        <fullName evidence="4">Protease</fullName>
    </recommendedName>
</protein>
<sequence length="441" mass="49105">MIRLALLLTGAAALRERWGVLMGVALSACGLGLLILLDTSDGATVVATYVFGYILAISGALGLLGMLRPEARANRMVLVRAIGLLVLGLLIVDFPWNNHIANGLLFGLAFLIDAVLRIAGALVLRFRRWQAAVVGGLLEGVVAVLAMSNWPVSYRFTVPFGIALLLIMNGLTLARLAMALRRLPPDGSMLGIPGFGPPGWYDRLDEVRAVELPEEATMTPMVVRIWTPTGSAEIDRRRPVVDRYIAAVDKNGKISSGHAVLDFAPYLYVSHYPAEEVEREASGFLSQLRATAENDLPGRFLESYRYEVETWFPADAHIAFHRFNPARLLVHCAHYQEDRTYNFTRRNCSVAVAVALDAALEGMGGNGPFWRRLPGLLLNPDLWVAALLRRRAETLTWTPMLVYDYARALRRVVEPNQMGWFARLRSAWQRWRDNRQVEKTS</sequence>
<name>A0ABS5QG32_9PROT</name>
<proteinExistence type="predicted"/>
<gene>
    <name evidence="2" type="ORF">KHU32_16960</name>
</gene>
<organism evidence="2 3">
    <name type="scientific">Roseococcus pinisoli</name>
    <dbReference type="NCBI Taxonomy" id="2835040"/>
    <lineage>
        <taxon>Bacteria</taxon>
        <taxon>Pseudomonadati</taxon>
        <taxon>Pseudomonadota</taxon>
        <taxon>Alphaproteobacteria</taxon>
        <taxon>Acetobacterales</taxon>
        <taxon>Roseomonadaceae</taxon>
        <taxon>Roseococcus</taxon>
    </lineage>
</organism>
<evidence type="ECO:0000256" key="1">
    <source>
        <dbReference type="SAM" id="Phobius"/>
    </source>
</evidence>
<feature type="transmembrane region" description="Helical" evidence="1">
    <location>
        <begin position="131"/>
        <end position="150"/>
    </location>
</feature>
<dbReference type="PROSITE" id="PS51257">
    <property type="entry name" value="PROKAR_LIPOPROTEIN"/>
    <property type="match status" value="1"/>
</dbReference>